<dbReference type="EMBL" id="MLJW01006181">
    <property type="protein sequence ID" value="OIQ67054.1"/>
    <property type="molecule type" value="Genomic_DNA"/>
</dbReference>
<name>A0A1J5P758_9ZZZZ</name>
<organism evidence="1">
    <name type="scientific">mine drainage metagenome</name>
    <dbReference type="NCBI Taxonomy" id="410659"/>
    <lineage>
        <taxon>unclassified sequences</taxon>
        <taxon>metagenomes</taxon>
        <taxon>ecological metagenomes</taxon>
    </lineage>
</organism>
<proteinExistence type="predicted"/>
<comment type="caution">
    <text evidence="1">The sequence shown here is derived from an EMBL/GenBank/DDBJ whole genome shotgun (WGS) entry which is preliminary data.</text>
</comment>
<protein>
    <submittedName>
        <fullName evidence="1">Uncharacterized protein</fullName>
    </submittedName>
</protein>
<dbReference type="AlphaFoldDB" id="A0A1J5P758"/>
<sequence>MGHSGWTPQVISCAINTIDQCRKRPPSCVAAIQIAAPGTAIAVNPDVAGRQYITYKAVQCPRTIQFLVRPGKCKGANGGDRHTKLTAVYCRQVFCCTLGLNINCVQLTTRHWKVVGLSQRARPVWRAADQTRTDVYKALQVIQLSGCRKRIVNTRYSSLIHPQGVR</sequence>
<gene>
    <name evidence="1" type="ORF">GALL_513730</name>
</gene>
<reference evidence="1" key="1">
    <citation type="submission" date="2016-10" db="EMBL/GenBank/DDBJ databases">
        <title>Sequence of Gallionella enrichment culture.</title>
        <authorList>
            <person name="Poehlein A."/>
            <person name="Muehling M."/>
            <person name="Daniel R."/>
        </authorList>
    </citation>
    <scope>NUCLEOTIDE SEQUENCE</scope>
</reference>
<accession>A0A1J5P758</accession>
<evidence type="ECO:0000313" key="1">
    <source>
        <dbReference type="EMBL" id="OIQ67054.1"/>
    </source>
</evidence>